<proteinExistence type="predicted"/>
<gene>
    <name evidence="3" type="ORF">BSTOLATCC_MIC45755</name>
</gene>
<name>A0AAU9JRE2_9CILI</name>
<dbReference type="EMBL" id="CAJZBQ010000045">
    <property type="protein sequence ID" value="CAG9328300.1"/>
    <property type="molecule type" value="Genomic_DNA"/>
</dbReference>
<feature type="compositionally biased region" description="Polar residues" evidence="1">
    <location>
        <begin position="1"/>
        <end position="32"/>
    </location>
</feature>
<feature type="region of interest" description="Disordered" evidence="1">
    <location>
        <begin position="1"/>
        <end position="54"/>
    </location>
</feature>
<reference evidence="3" key="1">
    <citation type="submission" date="2021-09" db="EMBL/GenBank/DDBJ databases">
        <authorList>
            <consortium name="AG Swart"/>
            <person name="Singh M."/>
            <person name="Singh A."/>
            <person name="Seah K."/>
            <person name="Emmerich C."/>
        </authorList>
    </citation>
    <scope>NUCLEOTIDE SEQUENCE</scope>
    <source>
        <strain evidence="3">ATCC30299</strain>
    </source>
</reference>
<comment type="caution">
    <text evidence="3">The sequence shown here is derived from an EMBL/GenBank/DDBJ whole genome shotgun (WGS) entry which is preliminary data.</text>
</comment>
<dbReference type="Pfam" id="PF10601">
    <property type="entry name" value="zf-LITAF-like"/>
    <property type="match status" value="1"/>
</dbReference>
<dbReference type="PROSITE" id="PS51837">
    <property type="entry name" value="LITAF"/>
    <property type="match status" value="1"/>
</dbReference>
<sequence>MEDQCATPTRDSVKSNPSSEPSKVSTPMSSGQPKPRLSKRRYTPSDSPVSPHEGFRTSILVLNSLEENSRPHSKLLKFMQQRPGEEKPRQVMLPLFFHKKSERIHKRQASLTMPTQPSTFNQIFENVNPFQKSNLKRVNSAGKRKTVSFCSDLDNFTAIDRFASAGHSPEQSVVDSIVFTGSQDPDILVDSLEVNDHRMEKRDKGSIGTFTTAQSSFAESKTQDHSHDNLKKKFDDCEIYIGNLPKEESKSIPTTCAGTLCTQTNQENNDEVPEFFSERIDFEYENEVKSSVLNIPEFSEYPTIGYCRNCSKETVTIVEYEKIKGKGFFEKIESLMCFCVPAWMYKSHYFVHKCPTCAEEIARVIA</sequence>
<protein>
    <recommendedName>
        <fullName evidence="2">LITAF domain-containing protein</fullName>
    </recommendedName>
</protein>
<dbReference type="Proteomes" id="UP001162131">
    <property type="component" value="Unassembled WGS sequence"/>
</dbReference>
<evidence type="ECO:0000313" key="4">
    <source>
        <dbReference type="Proteomes" id="UP001162131"/>
    </source>
</evidence>
<evidence type="ECO:0000256" key="1">
    <source>
        <dbReference type="SAM" id="MobiDB-lite"/>
    </source>
</evidence>
<organism evidence="3 4">
    <name type="scientific">Blepharisma stoltei</name>
    <dbReference type="NCBI Taxonomy" id="1481888"/>
    <lineage>
        <taxon>Eukaryota</taxon>
        <taxon>Sar</taxon>
        <taxon>Alveolata</taxon>
        <taxon>Ciliophora</taxon>
        <taxon>Postciliodesmatophora</taxon>
        <taxon>Heterotrichea</taxon>
        <taxon>Heterotrichida</taxon>
        <taxon>Blepharismidae</taxon>
        <taxon>Blepharisma</taxon>
    </lineage>
</organism>
<keyword evidence="4" id="KW-1185">Reference proteome</keyword>
<dbReference type="AlphaFoldDB" id="A0AAU9JRE2"/>
<evidence type="ECO:0000259" key="2">
    <source>
        <dbReference type="PROSITE" id="PS51837"/>
    </source>
</evidence>
<accession>A0AAU9JRE2</accession>
<evidence type="ECO:0000313" key="3">
    <source>
        <dbReference type="EMBL" id="CAG9328300.1"/>
    </source>
</evidence>
<dbReference type="InterPro" id="IPR006629">
    <property type="entry name" value="LITAF"/>
</dbReference>
<feature type="domain" description="LITAF" evidence="2">
    <location>
        <begin position="287"/>
        <end position="366"/>
    </location>
</feature>